<dbReference type="PROSITE" id="PS50011">
    <property type="entry name" value="PROTEIN_KINASE_DOM"/>
    <property type="match status" value="1"/>
</dbReference>
<evidence type="ECO:0000259" key="1">
    <source>
        <dbReference type="PROSITE" id="PS50011"/>
    </source>
</evidence>
<dbReference type="Gene3D" id="1.10.510.10">
    <property type="entry name" value="Transferase(Phosphotransferase) domain 1"/>
    <property type="match status" value="1"/>
</dbReference>
<accession>A0AAV8TI96</accession>
<name>A0AAV8TI96_9ROSI</name>
<comment type="caution">
    <text evidence="2">The sequence shown here is derived from an EMBL/GenBank/DDBJ whole genome shotgun (WGS) entry which is preliminary data.</text>
</comment>
<dbReference type="GO" id="GO:0004672">
    <property type="term" value="F:protein kinase activity"/>
    <property type="evidence" value="ECO:0007669"/>
    <property type="project" value="InterPro"/>
</dbReference>
<reference evidence="2 3" key="1">
    <citation type="submission" date="2021-09" db="EMBL/GenBank/DDBJ databases">
        <title>Genomic insights and catalytic innovation underlie evolution of tropane alkaloids biosynthesis.</title>
        <authorList>
            <person name="Wang Y.-J."/>
            <person name="Tian T."/>
            <person name="Huang J.-P."/>
            <person name="Huang S.-X."/>
        </authorList>
    </citation>
    <scope>NUCLEOTIDE SEQUENCE [LARGE SCALE GENOMIC DNA]</scope>
    <source>
        <strain evidence="2">KIB-2018</strain>
        <tissue evidence="2">Leaf</tissue>
    </source>
</reference>
<keyword evidence="3" id="KW-1185">Reference proteome</keyword>
<dbReference type="PROSITE" id="PS00108">
    <property type="entry name" value="PROTEIN_KINASE_ST"/>
    <property type="match status" value="1"/>
</dbReference>
<dbReference type="AlphaFoldDB" id="A0AAV8TI96"/>
<proteinExistence type="predicted"/>
<dbReference type="PANTHER" id="PTHR48011:SF51">
    <property type="entry name" value="PROTEIN KINASE SUPERFAMILY PROTEIN"/>
    <property type="match status" value="1"/>
</dbReference>
<evidence type="ECO:0000313" key="3">
    <source>
        <dbReference type="Proteomes" id="UP001159364"/>
    </source>
</evidence>
<sequence>MTIINAHLSYLHGHVSMEISKLRVLGEGTLGTVRLAWVNSQVVVIKSTELSKWPALSKEYNLLKKLDGCNEVTQCFGMFNDFEDGKEYCNLLLEYASGGSLDDHIKNHQGGCLPENENMVRKYILMLLRGLSAIHQKGIVHCDLKPANILVFPNEDGICRLKIADFGNARTVRFRNSRKFKIVGTPLYMSPESVALGEIMPPLDVWSLGCIIIEMLTGKRALQLRSLKDLITYLAFTNEAPSIPENMSTIGRQFLEKCFVRNPKERWTADMLLNHPYMFNFAYPLSFHKIIKSNLSTCASPPCGCSPVSSCCCPDCSSYFSGNILRQAHMPYSFHIPSYDLWSPKINFSRLLESFKD</sequence>
<evidence type="ECO:0000313" key="2">
    <source>
        <dbReference type="EMBL" id="KAJ8766631.1"/>
    </source>
</evidence>
<protein>
    <recommendedName>
        <fullName evidence="1">Protein kinase domain-containing protein</fullName>
    </recommendedName>
</protein>
<dbReference type="GO" id="GO:0007165">
    <property type="term" value="P:signal transduction"/>
    <property type="evidence" value="ECO:0007669"/>
    <property type="project" value="TreeGrafter"/>
</dbReference>
<dbReference type="SUPFAM" id="SSF56112">
    <property type="entry name" value="Protein kinase-like (PK-like)"/>
    <property type="match status" value="1"/>
</dbReference>
<dbReference type="InterPro" id="IPR008271">
    <property type="entry name" value="Ser/Thr_kinase_AS"/>
</dbReference>
<organism evidence="2 3">
    <name type="scientific">Erythroxylum novogranatense</name>
    <dbReference type="NCBI Taxonomy" id="1862640"/>
    <lineage>
        <taxon>Eukaryota</taxon>
        <taxon>Viridiplantae</taxon>
        <taxon>Streptophyta</taxon>
        <taxon>Embryophyta</taxon>
        <taxon>Tracheophyta</taxon>
        <taxon>Spermatophyta</taxon>
        <taxon>Magnoliopsida</taxon>
        <taxon>eudicotyledons</taxon>
        <taxon>Gunneridae</taxon>
        <taxon>Pentapetalae</taxon>
        <taxon>rosids</taxon>
        <taxon>fabids</taxon>
        <taxon>Malpighiales</taxon>
        <taxon>Erythroxylaceae</taxon>
        <taxon>Erythroxylum</taxon>
    </lineage>
</organism>
<dbReference type="InterPro" id="IPR011009">
    <property type="entry name" value="Kinase-like_dom_sf"/>
</dbReference>
<gene>
    <name evidence="2" type="ORF">K2173_001151</name>
</gene>
<dbReference type="Proteomes" id="UP001159364">
    <property type="component" value="Linkage Group LG04"/>
</dbReference>
<dbReference type="EMBL" id="JAIWQS010000004">
    <property type="protein sequence ID" value="KAJ8766631.1"/>
    <property type="molecule type" value="Genomic_DNA"/>
</dbReference>
<dbReference type="PANTHER" id="PTHR48011">
    <property type="entry name" value="CCR4-NOT TRANSCRIPTIONAL COMPLEX SUBUNIT CAF120-RELATED"/>
    <property type="match status" value="1"/>
</dbReference>
<dbReference type="InterPro" id="IPR052751">
    <property type="entry name" value="Plant_MAPKKK"/>
</dbReference>
<dbReference type="InterPro" id="IPR000719">
    <property type="entry name" value="Prot_kinase_dom"/>
</dbReference>
<dbReference type="GO" id="GO:0005524">
    <property type="term" value="F:ATP binding"/>
    <property type="evidence" value="ECO:0007669"/>
    <property type="project" value="InterPro"/>
</dbReference>
<dbReference type="SMART" id="SM00220">
    <property type="entry name" value="S_TKc"/>
    <property type="match status" value="1"/>
</dbReference>
<feature type="domain" description="Protein kinase" evidence="1">
    <location>
        <begin position="19"/>
        <end position="278"/>
    </location>
</feature>
<dbReference type="Pfam" id="PF00069">
    <property type="entry name" value="Pkinase"/>
    <property type="match status" value="1"/>
</dbReference>